<dbReference type="EMBL" id="JAANER010000007">
    <property type="protein sequence ID" value="KAG9187131.1"/>
    <property type="molecule type" value="Genomic_DNA"/>
</dbReference>
<dbReference type="AlphaFoldDB" id="A0AAD4FCM2"/>
<dbReference type="Proteomes" id="UP001199106">
    <property type="component" value="Unassembled WGS sequence"/>
</dbReference>
<comment type="caution">
    <text evidence="1">The sequence shown here is derived from an EMBL/GenBank/DDBJ whole genome shotgun (WGS) entry which is preliminary data.</text>
</comment>
<gene>
    <name evidence="1" type="ORF">G6011_05002</name>
</gene>
<evidence type="ECO:0008006" key="3">
    <source>
        <dbReference type="Google" id="ProtNLM"/>
    </source>
</evidence>
<protein>
    <recommendedName>
        <fullName evidence="3">Fungal N-terminal domain-containing protein</fullName>
    </recommendedName>
</protein>
<organism evidence="1 2">
    <name type="scientific">Alternaria panax</name>
    <dbReference type="NCBI Taxonomy" id="48097"/>
    <lineage>
        <taxon>Eukaryota</taxon>
        <taxon>Fungi</taxon>
        <taxon>Dikarya</taxon>
        <taxon>Ascomycota</taxon>
        <taxon>Pezizomycotina</taxon>
        <taxon>Dothideomycetes</taxon>
        <taxon>Pleosporomycetidae</taxon>
        <taxon>Pleosporales</taxon>
        <taxon>Pleosporineae</taxon>
        <taxon>Pleosporaceae</taxon>
        <taxon>Alternaria</taxon>
        <taxon>Alternaria sect. Panax</taxon>
    </lineage>
</organism>
<proteinExistence type="predicted"/>
<accession>A0AAD4FCM2</accession>
<sequence length="147" mass="16556">MTSFGLSIGEVILISNYAYSVYKSCKNVGGNFQEITADVSSLRSLLAVLNNECRNPQSSFQKFSPAQKGDLAACLQDCKADLRSVKMILHDFRSLNTRDARYRDSLACLHNWEAGGDKGKDSYARCWTTAIAEWDQCCNVFQDREEY</sequence>
<evidence type="ECO:0000313" key="2">
    <source>
        <dbReference type="Proteomes" id="UP001199106"/>
    </source>
</evidence>
<name>A0AAD4FCM2_9PLEO</name>
<keyword evidence="2" id="KW-1185">Reference proteome</keyword>
<evidence type="ECO:0000313" key="1">
    <source>
        <dbReference type="EMBL" id="KAG9187131.1"/>
    </source>
</evidence>
<reference evidence="1" key="1">
    <citation type="submission" date="2021-07" db="EMBL/GenBank/DDBJ databases">
        <title>Genome Resource of American Ginseng Black Spot Pathogen Alternaria panax.</title>
        <authorList>
            <person name="Qiu C."/>
            <person name="Wang W."/>
            <person name="Liu Z."/>
        </authorList>
    </citation>
    <scope>NUCLEOTIDE SEQUENCE</scope>
    <source>
        <strain evidence="1">BNCC115425</strain>
    </source>
</reference>